<proteinExistence type="inferred from homology"/>
<evidence type="ECO:0000259" key="17">
    <source>
        <dbReference type="Pfam" id="PF00361"/>
    </source>
</evidence>
<evidence type="ECO:0000256" key="2">
    <source>
        <dbReference type="ARBA" id="ARBA00009025"/>
    </source>
</evidence>
<reference evidence="18" key="1">
    <citation type="journal article" date="2023" name="Int J Biol">
        <title>Comparative analysis of the mitochondrial genomes of the family Mactridae (Mollusca: Venerida) and their phylogenetic implications.</title>
        <authorList>
            <person name="Ma P."/>
            <person name="Liu Y."/>
            <person name="Wang J."/>
            <person name="Chen Y."/>
            <person name="Zhang Z."/>
            <person name="Zhang T."/>
            <person name="Wang H."/>
        </authorList>
    </citation>
    <scope>NUCLEOTIDE SEQUENCE</scope>
</reference>
<comment type="catalytic activity">
    <reaction evidence="15 16">
        <text>a ubiquinone + NADH + 5 H(+)(in) = a ubiquinol + NAD(+) + 4 H(+)(out)</text>
        <dbReference type="Rhea" id="RHEA:29091"/>
        <dbReference type="Rhea" id="RHEA-COMP:9565"/>
        <dbReference type="Rhea" id="RHEA-COMP:9566"/>
        <dbReference type="ChEBI" id="CHEBI:15378"/>
        <dbReference type="ChEBI" id="CHEBI:16389"/>
        <dbReference type="ChEBI" id="CHEBI:17976"/>
        <dbReference type="ChEBI" id="CHEBI:57540"/>
        <dbReference type="ChEBI" id="CHEBI:57945"/>
        <dbReference type="EC" id="7.1.1.2"/>
    </reaction>
</comment>
<gene>
    <name evidence="18" type="primary">nad4</name>
</gene>
<keyword evidence="9 16" id="KW-0249">Electron transport</keyword>
<evidence type="ECO:0000256" key="7">
    <source>
        <dbReference type="ARBA" id="ARBA00022692"/>
    </source>
</evidence>
<keyword evidence="14 16" id="KW-0472">Membrane</keyword>
<dbReference type="GO" id="GO:0015990">
    <property type="term" value="P:electron transport coupled proton transport"/>
    <property type="evidence" value="ECO:0007669"/>
    <property type="project" value="TreeGrafter"/>
</dbReference>
<evidence type="ECO:0000256" key="3">
    <source>
        <dbReference type="ARBA" id="ARBA00012944"/>
    </source>
</evidence>
<organism evidence="18">
    <name type="scientific">Raeta pulchella</name>
    <dbReference type="NCBI Taxonomy" id="2109557"/>
    <lineage>
        <taxon>Eukaryota</taxon>
        <taxon>Metazoa</taxon>
        <taxon>Spiralia</taxon>
        <taxon>Lophotrochozoa</taxon>
        <taxon>Mollusca</taxon>
        <taxon>Bivalvia</taxon>
        <taxon>Autobranchia</taxon>
        <taxon>Heteroconchia</taxon>
        <taxon>Euheterodonta</taxon>
        <taxon>Imparidentia</taxon>
        <taxon>Neoheterodontei</taxon>
        <taxon>Venerida</taxon>
        <taxon>Mactroidea</taxon>
        <taxon>Anatinellidae</taxon>
        <taxon>Raeta</taxon>
    </lineage>
</organism>
<feature type="transmembrane region" description="Helical" evidence="16">
    <location>
        <begin position="175"/>
        <end position="197"/>
    </location>
</feature>
<keyword evidence="8" id="KW-1278">Translocase</keyword>
<sequence length="436" mass="48277">MCFPSLGFLWGPCLSFLIILILFEGASAGAFFSLVNPWVLADSLSFLMEVLVVVVLILSLSCSVKDLKVGSDKGGVGIDGVFMLTSLFSFFFFFFSSWMGLYFFFEASLIPTLWLILKWGYQPERLSAGLSMLLYTSGASLPMLLFIIWMGRSYYSDEVLLCKLSMALDESVHCWIWVFTILGFLVKFPMYGFHGWLPKAHVEAPLGGSMILAGVLLKLGCFGLVRMMWCLNMFMSDVMSMIISLGLWGGVMSGFISMLNVDLKGMIAYSSVGHMSFVLGGLLCCLPLGKVGGQYMMFAHGVVSPCLFALAASSYDWSQSRSVTLNKGILQIGPLFSVFWFVFVMANLGCPPSVNFYSEVLMITAVKEASLWLLIPMSLMTYMNVISAIFLFSYPNHGGVSSSLKAKNSLSDRYLCGFLFSAVLVYMSFLNLDYFV</sequence>
<reference evidence="18" key="2">
    <citation type="submission" date="2023-01" db="EMBL/GenBank/DDBJ databases">
        <authorList>
            <person name="Ma P."/>
            <person name="Wang H."/>
            <person name="Liu Y."/>
        </authorList>
    </citation>
    <scope>NUCLEOTIDE SEQUENCE</scope>
</reference>
<geneLocation type="mitochondrion" evidence="18"/>
<feature type="transmembrane region" description="Helical" evidence="16">
    <location>
        <begin position="266"/>
        <end position="289"/>
    </location>
</feature>
<keyword evidence="12 16" id="KW-0830">Ubiquinone</keyword>
<dbReference type="Pfam" id="PF00361">
    <property type="entry name" value="Proton_antipo_M"/>
    <property type="match status" value="1"/>
</dbReference>
<dbReference type="InterPro" id="IPR001750">
    <property type="entry name" value="ND/Mrp_TM"/>
</dbReference>
<evidence type="ECO:0000256" key="4">
    <source>
        <dbReference type="ARBA" id="ARBA00021006"/>
    </source>
</evidence>
<evidence type="ECO:0000256" key="9">
    <source>
        <dbReference type="ARBA" id="ARBA00022982"/>
    </source>
</evidence>
<accession>A0AA49X751</accession>
<name>A0AA49X751_9BIVA</name>
<dbReference type="PANTHER" id="PTHR43507">
    <property type="entry name" value="NADH-UBIQUINONE OXIDOREDUCTASE CHAIN 4"/>
    <property type="match status" value="1"/>
</dbReference>
<keyword evidence="10 16" id="KW-1133">Transmembrane helix</keyword>
<evidence type="ECO:0000256" key="13">
    <source>
        <dbReference type="ARBA" id="ARBA00023128"/>
    </source>
</evidence>
<feature type="transmembrane region" description="Helical" evidence="16">
    <location>
        <begin position="44"/>
        <end position="64"/>
    </location>
</feature>
<keyword evidence="11 16" id="KW-0520">NAD</keyword>
<evidence type="ECO:0000256" key="15">
    <source>
        <dbReference type="ARBA" id="ARBA00049551"/>
    </source>
</evidence>
<evidence type="ECO:0000256" key="12">
    <source>
        <dbReference type="ARBA" id="ARBA00023075"/>
    </source>
</evidence>
<evidence type="ECO:0000256" key="8">
    <source>
        <dbReference type="ARBA" id="ARBA00022967"/>
    </source>
</evidence>
<feature type="domain" description="NADH:quinone oxidoreductase/Mrp antiporter transmembrane" evidence="17">
    <location>
        <begin position="97"/>
        <end position="380"/>
    </location>
</feature>
<dbReference type="PRINTS" id="PR01437">
    <property type="entry name" value="NUOXDRDTASE4"/>
</dbReference>
<evidence type="ECO:0000256" key="5">
    <source>
        <dbReference type="ARBA" id="ARBA00022448"/>
    </source>
</evidence>
<feature type="transmembrane region" description="Helical" evidence="16">
    <location>
        <begin position="209"/>
        <end position="229"/>
    </location>
</feature>
<feature type="transmembrane region" description="Helical" evidence="16">
    <location>
        <begin position="414"/>
        <end position="432"/>
    </location>
</feature>
<dbReference type="GO" id="GO:0042773">
    <property type="term" value="P:ATP synthesis coupled electron transport"/>
    <property type="evidence" value="ECO:0007669"/>
    <property type="project" value="InterPro"/>
</dbReference>
<feature type="transmembrane region" description="Helical" evidence="16">
    <location>
        <begin position="241"/>
        <end position="259"/>
    </location>
</feature>
<comment type="similarity">
    <text evidence="2 16">Belongs to the complex I subunit 4 family.</text>
</comment>
<dbReference type="EC" id="7.1.1.2" evidence="3 16"/>
<keyword evidence="13 16" id="KW-0496">Mitochondrion</keyword>
<dbReference type="PANTHER" id="PTHR43507:SF20">
    <property type="entry name" value="NADH-UBIQUINONE OXIDOREDUCTASE CHAIN 4"/>
    <property type="match status" value="1"/>
</dbReference>
<dbReference type="GO" id="GO:0008137">
    <property type="term" value="F:NADH dehydrogenase (ubiquinone) activity"/>
    <property type="evidence" value="ECO:0007669"/>
    <property type="project" value="UniProtKB-UniRule"/>
</dbReference>
<evidence type="ECO:0000256" key="11">
    <source>
        <dbReference type="ARBA" id="ARBA00023027"/>
    </source>
</evidence>
<protein>
    <recommendedName>
        <fullName evidence="4 16">NADH-ubiquinone oxidoreductase chain 4</fullName>
        <ecNumber evidence="3 16">7.1.1.2</ecNumber>
    </recommendedName>
</protein>
<evidence type="ECO:0000256" key="1">
    <source>
        <dbReference type="ARBA" id="ARBA00004225"/>
    </source>
</evidence>
<evidence type="ECO:0000256" key="14">
    <source>
        <dbReference type="ARBA" id="ARBA00023136"/>
    </source>
</evidence>
<feature type="transmembrane region" description="Helical" evidence="16">
    <location>
        <begin position="369"/>
        <end position="394"/>
    </location>
</feature>
<feature type="transmembrane region" description="Helical" evidence="16">
    <location>
        <begin position="76"/>
        <end position="95"/>
    </location>
</feature>
<keyword evidence="7 16" id="KW-0812">Transmembrane</keyword>
<dbReference type="GO" id="GO:0003954">
    <property type="term" value="F:NADH dehydrogenase activity"/>
    <property type="evidence" value="ECO:0007669"/>
    <property type="project" value="TreeGrafter"/>
</dbReference>
<keyword evidence="6 16" id="KW-0679">Respiratory chain</keyword>
<dbReference type="EMBL" id="OQ197853">
    <property type="protein sequence ID" value="WLK25946.1"/>
    <property type="molecule type" value="Genomic_DNA"/>
</dbReference>
<feature type="transmembrane region" description="Helical" evidence="16">
    <location>
        <begin position="133"/>
        <end position="155"/>
    </location>
</feature>
<dbReference type="AlphaFoldDB" id="A0AA49X751"/>
<dbReference type="GO" id="GO:0048039">
    <property type="term" value="F:ubiquinone binding"/>
    <property type="evidence" value="ECO:0007669"/>
    <property type="project" value="TreeGrafter"/>
</dbReference>
<comment type="subcellular location">
    <subcellularLocation>
        <location evidence="1 16">Mitochondrion membrane</location>
        <topology evidence="1 16">Multi-pass membrane protein</topology>
    </subcellularLocation>
</comment>
<evidence type="ECO:0000256" key="16">
    <source>
        <dbReference type="RuleBase" id="RU003297"/>
    </source>
</evidence>
<feature type="transmembrane region" description="Helical" evidence="16">
    <location>
        <begin position="101"/>
        <end position="121"/>
    </location>
</feature>
<dbReference type="InterPro" id="IPR003918">
    <property type="entry name" value="NADH_UbQ_OxRdtase"/>
</dbReference>
<evidence type="ECO:0000313" key="18">
    <source>
        <dbReference type="EMBL" id="WLK25946.1"/>
    </source>
</evidence>
<comment type="function">
    <text evidence="16">Core subunit of the mitochondrial membrane respiratory chain NADH dehydrogenase (Complex I) which catalyzes electron transfer from NADH through the respiratory chain, using ubiquinone as an electron acceptor. Essential for the catalytic activity and assembly of complex I.</text>
</comment>
<keyword evidence="5 16" id="KW-0813">Transport</keyword>
<evidence type="ECO:0000256" key="6">
    <source>
        <dbReference type="ARBA" id="ARBA00022660"/>
    </source>
</evidence>
<feature type="transmembrane region" description="Helical" evidence="16">
    <location>
        <begin position="329"/>
        <end position="349"/>
    </location>
</feature>
<dbReference type="GO" id="GO:0031966">
    <property type="term" value="C:mitochondrial membrane"/>
    <property type="evidence" value="ECO:0007669"/>
    <property type="project" value="UniProtKB-SubCell"/>
</dbReference>
<evidence type="ECO:0000256" key="10">
    <source>
        <dbReference type="ARBA" id="ARBA00022989"/>
    </source>
</evidence>